<dbReference type="Pfam" id="PF00067">
    <property type="entry name" value="p450"/>
    <property type="match status" value="1"/>
</dbReference>
<dbReference type="PRINTS" id="PR00463">
    <property type="entry name" value="EP450I"/>
</dbReference>
<evidence type="ECO:0000256" key="10">
    <source>
        <dbReference type="ARBA" id="ARBA00023004"/>
    </source>
</evidence>
<evidence type="ECO:0000256" key="6">
    <source>
        <dbReference type="ARBA" id="ARBA00022723"/>
    </source>
</evidence>
<dbReference type="GO" id="GO:0005506">
    <property type="term" value="F:iron ion binding"/>
    <property type="evidence" value="ECO:0007669"/>
    <property type="project" value="InterPro"/>
</dbReference>
<dbReference type="PANTHER" id="PTHR24292:SF54">
    <property type="entry name" value="CYP9F3-RELATED"/>
    <property type="match status" value="1"/>
</dbReference>
<dbReference type="GO" id="GO:0020037">
    <property type="term" value="F:heme binding"/>
    <property type="evidence" value="ECO:0007669"/>
    <property type="project" value="InterPro"/>
</dbReference>
<comment type="similarity">
    <text evidence="4 14">Belongs to the cytochrome P450 family.</text>
</comment>
<comment type="caution">
    <text evidence="15">The sequence shown here is derived from an EMBL/GenBank/DDBJ whole genome shotgun (WGS) entry which is preliminary data.</text>
</comment>
<organism evidence="15 16">
    <name type="scientific">Ignelater luminosus</name>
    <name type="common">Cucubano</name>
    <name type="synonym">Pyrophorus luminosus</name>
    <dbReference type="NCBI Taxonomy" id="2038154"/>
    <lineage>
        <taxon>Eukaryota</taxon>
        <taxon>Metazoa</taxon>
        <taxon>Ecdysozoa</taxon>
        <taxon>Arthropoda</taxon>
        <taxon>Hexapoda</taxon>
        <taxon>Insecta</taxon>
        <taxon>Pterygota</taxon>
        <taxon>Neoptera</taxon>
        <taxon>Endopterygota</taxon>
        <taxon>Coleoptera</taxon>
        <taxon>Polyphaga</taxon>
        <taxon>Elateriformia</taxon>
        <taxon>Elateroidea</taxon>
        <taxon>Elateridae</taxon>
        <taxon>Agrypninae</taxon>
        <taxon>Pyrophorini</taxon>
        <taxon>Ignelater</taxon>
    </lineage>
</organism>
<dbReference type="AlphaFoldDB" id="A0A8K0G157"/>
<dbReference type="OrthoDB" id="1470350at2759"/>
<dbReference type="Gene3D" id="1.10.630.10">
    <property type="entry name" value="Cytochrome P450"/>
    <property type="match status" value="1"/>
</dbReference>
<dbReference type="PROSITE" id="PS00086">
    <property type="entry name" value="CYTOCHROME_P450"/>
    <property type="match status" value="1"/>
</dbReference>
<feature type="binding site" description="axial binding residue" evidence="13">
    <location>
        <position position="401"/>
    </location>
    <ligand>
        <name>heme</name>
        <dbReference type="ChEBI" id="CHEBI:30413"/>
    </ligand>
    <ligandPart>
        <name>Fe</name>
        <dbReference type="ChEBI" id="CHEBI:18248"/>
    </ligandPart>
</feature>
<dbReference type="CDD" id="cd11056">
    <property type="entry name" value="CYP6-like"/>
    <property type="match status" value="1"/>
</dbReference>
<dbReference type="PRINTS" id="PR00385">
    <property type="entry name" value="P450"/>
</dbReference>
<name>A0A8K0G157_IGNLU</name>
<keyword evidence="6 13" id="KW-0479">Metal-binding</keyword>
<evidence type="ECO:0000256" key="2">
    <source>
        <dbReference type="ARBA" id="ARBA00004174"/>
    </source>
</evidence>
<keyword evidence="12" id="KW-0472">Membrane</keyword>
<dbReference type="EMBL" id="VTPC01080607">
    <property type="protein sequence ID" value="KAF2888000.1"/>
    <property type="molecule type" value="Genomic_DNA"/>
</dbReference>
<accession>A0A8K0G157</accession>
<keyword evidence="7" id="KW-0256">Endoplasmic reticulum</keyword>
<dbReference type="PANTHER" id="PTHR24292">
    <property type="entry name" value="CYTOCHROME P450"/>
    <property type="match status" value="1"/>
</dbReference>
<evidence type="ECO:0000256" key="14">
    <source>
        <dbReference type="RuleBase" id="RU000461"/>
    </source>
</evidence>
<evidence type="ECO:0000256" key="1">
    <source>
        <dbReference type="ARBA" id="ARBA00001971"/>
    </source>
</evidence>
<gene>
    <name evidence="15" type="ORF">ILUMI_18173</name>
</gene>
<comment type="cofactor">
    <cofactor evidence="1 13">
        <name>heme</name>
        <dbReference type="ChEBI" id="CHEBI:30413"/>
    </cofactor>
</comment>
<keyword evidence="5 13" id="KW-0349">Heme</keyword>
<reference evidence="15" key="1">
    <citation type="submission" date="2019-08" db="EMBL/GenBank/DDBJ databases">
        <title>The genome of the North American firefly Photinus pyralis.</title>
        <authorList>
            <consortium name="Photinus pyralis genome working group"/>
            <person name="Fallon T.R."/>
            <person name="Sander Lower S.E."/>
            <person name="Weng J.-K."/>
        </authorList>
    </citation>
    <scope>NUCLEOTIDE SEQUENCE</scope>
    <source>
        <strain evidence="15">TRF0915ILg1</strain>
        <tissue evidence="15">Whole body</tissue>
    </source>
</reference>
<keyword evidence="16" id="KW-1185">Reference proteome</keyword>
<keyword evidence="9 14" id="KW-0560">Oxidoreductase</keyword>
<proteinExistence type="inferred from homology"/>
<evidence type="ECO:0000313" key="16">
    <source>
        <dbReference type="Proteomes" id="UP000801492"/>
    </source>
</evidence>
<dbReference type="GO" id="GO:0016705">
    <property type="term" value="F:oxidoreductase activity, acting on paired donors, with incorporation or reduction of molecular oxygen"/>
    <property type="evidence" value="ECO:0007669"/>
    <property type="project" value="InterPro"/>
</dbReference>
<evidence type="ECO:0000256" key="13">
    <source>
        <dbReference type="PIRSR" id="PIRSR602401-1"/>
    </source>
</evidence>
<dbReference type="SUPFAM" id="SSF48264">
    <property type="entry name" value="Cytochrome P450"/>
    <property type="match status" value="1"/>
</dbReference>
<evidence type="ECO:0000256" key="8">
    <source>
        <dbReference type="ARBA" id="ARBA00022848"/>
    </source>
</evidence>
<dbReference type="Proteomes" id="UP000801492">
    <property type="component" value="Unassembled WGS sequence"/>
</dbReference>
<keyword evidence="10 13" id="KW-0408">Iron</keyword>
<dbReference type="InterPro" id="IPR017972">
    <property type="entry name" value="Cyt_P450_CS"/>
</dbReference>
<keyword evidence="11 14" id="KW-0503">Monooxygenase</keyword>
<keyword evidence="8" id="KW-0492">Microsome</keyword>
<dbReference type="InterPro" id="IPR036396">
    <property type="entry name" value="Cyt_P450_sf"/>
</dbReference>
<dbReference type="FunFam" id="1.10.630.10:FF:000042">
    <property type="entry name" value="Cytochrome P450"/>
    <property type="match status" value="1"/>
</dbReference>
<evidence type="ECO:0000256" key="7">
    <source>
        <dbReference type="ARBA" id="ARBA00022824"/>
    </source>
</evidence>
<evidence type="ECO:0000256" key="11">
    <source>
        <dbReference type="ARBA" id="ARBA00023033"/>
    </source>
</evidence>
<evidence type="ECO:0000256" key="3">
    <source>
        <dbReference type="ARBA" id="ARBA00004406"/>
    </source>
</evidence>
<dbReference type="InterPro" id="IPR001128">
    <property type="entry name" value="Cyt_P450"/>
</dbReference>
<evidence type="ECO:0000313" key="15">
    <source>
        <dbReference type="EMBL" id="KAF2888000.1"/>
    </source>
</evidence>
<dbReference type="InterPro" id="IPR050476">
    <property type="entry name" value="Insect_CytP450_Detox"/>
</dbReference>
<feature type="non-terminal residue" evidence="15">
    <location>
        <position position="1"/>
    </location>
</feature>
<dbReference type="InterPro" id="IPR002401">
    <property type="entry name" value="Cyt_P450_E_grp-I"/>
</dbReference>
<evidence type="ECO:0000256" key="9">
    <source>
        <dbReference type="ARBA" id="ARBA00023002"/>
    </source>
</evidence>
<evidence type="ECO:0000256" key="12">
    <source>
        <dbReference type="ARBA" id="ARBA00023136"/>
    </source>
</evidence>
<evidence type="ECO:0008006" key="17">
    <source>
        <dbReference type="Google" id="ProtNLM"/>
    </source>
</evidence>
<comment type="subcellular location">
    <subcellularLocation>
        <location evidence="3">Endoplasmic reticulum membrane</location>
        <topology evidence="3">Peripheral membrane protein</topology>
    </subcellularLocation>
    <subcellularLocation>
        <location evidence="2">Microsome membrane</location>
        <topology evidence="2">Peripheral membrane protein</topology>
    </subcellularLocation>
</comment>
<evidence type="ECO:0000256" key="5">
    <source>
        <dbReference type="ARBA" id="ARBA00022617"/>
    </source>
</evidence>
<dbReference type="GO" id="GO:0005789">
    <property type="term" value="C:endoplasmic reticulum membrane"/>
    <property type="evidence" value="ECO:0007669"/>
    <property type="project" value="UniProtKB-SubCell"/>
</dbReference>
<evidence type="ECO:0000256" key="4">
    <source>
        <dbReference type="ARBA" id="ARBA00010617"/>
    </source>
</evidence>
<sequence length="460" mass="53314">YYGVYNLTRPILVIRDPDLIKKVTVKWFEAFGDHRDFAPKYADPIWARNIFSTRIEDGWHDLRTTVSPFFTSSKLKMMFGLMQKCAEQCVEHYKKQGGFVTIEAKDMVSRYTADVIGTTIFGVTCNSYDEPENEFRMMTKQAADFTGLKASKFLGYSLIPRIMQLFQIRLFNQTLVKFYSGLLNESIKLRREKKLIRTDMIHLFMESQKGQLNDDDQSIDTEFSAVDESDILRKWKKRIKFGDTDITGVGLGFFFAGFGTTSYIMSFLAYELAANPDIQEKLFEEVSAALQNDDGKITYEALLKIKYLDMVVAEALRKWPSDFYFDRECIVPFTIEPENEHEGPLHIEKGTQCFIPILGIHRDSKYHPNPEKFDPERFSDENKHNIRPFTYMPFGMGPRNCVASRFALLETKLLFAEIIRAFEIVILDKMKIPLNIKAKGFNYYPEGGIWLGLKPRVFTT</sequence>
<protein>
    <recommendedName>
        <fullName evidence="17">Cytochrome P450 monooxygenase</fullName>
    </recommendedName>
</protein>
<dbReference type="GO" id="GO:0004497">
    <property type="term" value="F:monooxygenase activity"/>
    <property type="evidence" value="ECO:0007669"/>
    <property type="project" value="UniProtKB-KW"/>
</dbReference>